<reference evidence="2 3" key="1">
    <citation type="submission" date="2018-03" db="EMBL/GenBank/DDBJ databases">
        <title>Draft Genome Sequences of the Obligatory Marine Myxobacteria Enhygromyxa salina SWB005.</title>
        <authorList>
            <person name="Poehlein A."/>
            <person name="Moghaddam J.A."/>
            <person name="Harms H."/>
            <person name="Alanjari M."/>
            <person name="Koenig G.M."/>
            <person name="Daniel R."/>
            <person name="Schaeberle T.F."/>
        </authorList>
    </citation>
    <scope>NUCLEOTIDE SEQUENCE [LARGE SCALE GENOMIC DNA]</scope>
    <source>
        <strain evidence="2 3">SWB005</strain>
    </source>
</reference>
<organism evidence="2 3">
    <name type="scientific">Enhygromyxa salina</name>
    <dbReference type="NCBI Taxonomy" id="215803"/>
    <lineage>
        <taxon>Bacteria</taxon>
        <taxon>Pseudomonadati</taxon>
        <taxon>Myxococcota</taxon>
        <taxon>Polyangia</taxon>
        <taxon>Nannocystales</taxon>
        <taxon>Nannocystaceae</taxon>
        <taxon>Enhygromyxa</taxon>
    </lineage>
</organism>
<comment type="caution">
    <text evidence="2">The sequence shown here is derived from an EMBL/GenBank/DDBJ whole genome shotgun (WGS) entry which is preliminary data.</text>
</comment>
<evidence type="ECO:0000256" key="1">
    <source>
        <dbReference type="SAM" id="MobiDB-lite"/>
    </source>
</evidence>
<dbReference type="AlphaFoldDB" id="A0A2S9XD32"/>
<dbReference type="Proteomes" id="UP000237968">
    <property type="component" value="Unassembled WGS sequence"/>
</dbReference>
<name>A0A2S9XD32_9BACT</name>
<gene>
    <name evidence="2" type="ORF">ENSA5_62120</name>
</gene>
<accession>A0A2S9XD32</accession>
<dbReference type="EMBL" id="PVNK01000269">
    <property type="protein sequence ID" value="PRP90778.1"/>
    <property type="molecule type" value="Genomic_DNA"/>
</dbReference>
<protein>
    <submittedName>
        <fullName evidence="2">Uncharacterized protein</fullName>
    </submittedName>
</protein>
<evidence type="ECO:0000313" key="3">
    <source>
        <dbReference type="Proteomes" id="UP000237968"/>
    </source>
</evidence>
<proteinExistence type="predicted"/>
<keyword evidence="3" id="KW-1185">Reference proteome</keyword>
<feature type="region of interest" description="Disordered" evidence="1">
    <location>
        <begin position="63"/>
        <end position="95"/>
    </location>
</feature>
<feature type="compositionally biased region" description="Low complexity" evidence="1">
    <location>
        <begin position="69"/>
        <end position="86"/>
    </location>
</feature>
<sequence>MIRDSERGWKHFVGAKQTPPLFVDDAQTVAIALYHPRDPEYLLVLDEDLAQLERADLTPAQLRDRYQGAQAKQAEQAEQAEQAAAAPYPADPHNR</sequence>
<dbReference type="RefSeq" id="WP_106395388.1">
    <property type="nucleotide sequence ID" value="NZ_PVNK01000269.1"/>
</dbReference>
<evidence type="ECO:0000313" key="2">
    <source>
        <dbReference type="EMBL" id="PRP90778.1"/>
    </source>
</evidence>